<name>A0A0A2W1W7_BEABA</name>
<dbReference type="eggNOG" id="ENOG502QUA1">
    <property type="taxonomic scope" value="Eukaryota"/>
</dbReference>
<gene>
    <name evidence="4" type="ORF">BBAD15_g1631</name>
</gene>
<dbReference type="Proteomes" id="UP000030106">
    <property type="component" value="Unassembled WGS sequence"/>
</dbReference>
<keyword evidence="1" id="KW-0328">Glycosyltransferase</keyword>
<evidence type="ECO:0000256" key="1">
    <source>
        <dbReference type="ARBA" id="ARBA00022676"/>
    </source>
</evidence>
<dbReference type="CDD" id="cd03784">
    <property type="entry name" value="GT1_Gtf-like"/>
    <property type="match status" value="1"/>
</dbReference>
<sequence length="510" mass="56940">MHFAFLTNPASGQVNVHFATAQQLLSQGHRITFLSAESCGSKVSRFRDCQTPSLQTLVQFISLGSAQIIEDYTKLAQVELSTMQGTPGSIRSLVTGINGAFGPSEVYAAIVIKVSKTLEELDPDMICVDCFSSPYIHGTRLTQRKYMVFVPCSPGLTASRGSFIPHPIAGNRKRSWGTLAENVVLRAHEFLHSRTDAKRLAKHRLLLKGLKLKSFGYSEDTWILPPYWKDPNCVAGVHFNTLGLADCPEQPSKLAFVGAGLCPDMSPISSEPDEDVAWMDEALSRDEHVVYMNMGSMFIWREEDFWNCMKAFQNLSNNQHGRVRFLVKINSPIAAVKDASLNFHINQADLPSCVRLTHWVNDQVAIYSHPALRVFIHHGGGNSFNEAVHFGLPQLVLSQWFDTHEYGFCAEKFGLGFRSRRPPRIERADVEAKLRRMLGNQWPVYKENCMAWAVRSRIGGGAVAAAQMVAAHAEQSEKGASYQSSRKSSLCYLKEDRVIEKVQVKHSSSF</sequence>
<comment type="caution">
    <text evidence="4">The sequence shown here is derived from an EMBL/GenBank/DDBJ whole genome shotgun (WGS) entry which is preliminary data.</text>
</comment>
<keyword evidence="2 4" id="KW-0808">Transferase</keyword>
<organism evidence="4 5">
    <name type="scientific">Beauveria bassiana D1-5</name>
    <dbReference type="NCBI Taxonomy" id="1245745"/>
    <lineage>
        <taxon>Eukaryota</taxon>
        <taxon>Fungi</taxon>
        <taxon>Dikarya</taxon>
        <taxon>Ascomycota</taxon>
        <taxon>Pezizomycotina</taxon>
        <taxon>Sordariomycetes</taxon>
        <taxon>Hypocreomycetidae</taxon>
        <taxon>Hypocreales</taxon>
        <taxon>Cordycipitaceae</taxon>
        <taxon>Beauveria</taxon>
    </lineage>
</organism>
<evidence type="ECO:0000259" key="3">
    <source>
        <dbReference type="Pfam" id="PF06722"/>
    </source>
</evidence>
<dbReference type="InterPro" id="IPR002213">
    <property type="entry name" value="UDP_glucos_trans"/>
</dbReference>
<dbReference type="PANTHER" id="PTHR48043:SF151">
    <property type="entry name" value="GLYCOSYLTRANSFERASE FAMILY 1 PROTEIN"/>
    <property type="match status" value="1"/>
</dbReference>
<evidence type="ECO:0000313" key="4">
    <source>
        <dbReference type="EMBL" id="KGQ12602.1"/>
    </source>
</evidence>
<dbReference type="GO" id="GO:0008194">
    <property type="term" value="F:UDP-glycosyltransferase activity"/>
    <property type="evidence" value="ECO:0007669"/>
    <property type="project" value="InterPro"/>
</dbReference>
<dbReference type="AlphaFoldDB" id="A0A0A2W1W7"/>
<evidence type="ECO:0000313" key="5">
    <source>
        <dbReference type="Proteomes" id="UP000030106"/>
    </source>
</evidence>
<reference evidence="4 5" key="1">
    <citation type="submission" date="2012-10" db="EMBL/GenBank/DDBJ databases">
        <title>Genome sequencing and analysis of entomopathogenic fungi Beauveria bassiana D1-5.</title>
        <authorList>
            <person name="Li Q."/>
            <person name="Wang L."/>
            <person name="Zhang Z."/>
            <person name="Wang Q."/>
            <person name="Ren J."/>
            <person name="Wang M."/>
            <person name="Xu W."/>
            <person name="Wang J."/>
            <person name="Lu Y."/>
            <person name="Du Q."/>
            <person name="Sun Z."/>
        </authorList>
    </citation>
    <scope>NUCLEOTIDE SEQUENCE [LARGE SCALE GENOMIC DNA]</scope>
    <source>
        <strain evidence="4 5">D1-5</strain>
    </source>
</reference>
<dbReference type="HOGENOM" id="CLU_493558_0_0_1"/>
<proteinExistence type="predicted"/>
<dbReference type="EMBL" id="ANFO01000101">
    <property type="protein sequence ID" value="KGQ12602.1"/>
    <property type="molecule type" value="Genomic_DNA"/>
</dbReference>
<dbReference type="Pfam" id="PF06722">
    <property type="entry name" value="EryCIII-like_C"/>
    <property type="match status" value="1"/>
</dbReference>
<evidence type="ECO:0000256" key="2">
    <source>
        <dbReference type="ARBA" id="ARBA00022679"/>
    </source>
</evidence>
<dbReference type="OrthoDB" id="5835829at2759"/>
<dbReference type="InterPro" id="IPR050271">
    <property type="entry name" value="UDP-glycosyltransferase"/>
</dbReference>
<dbReference type="GO" id="GO:0016758">
    <property type="term" value="F:hexosyltransferase activity"/>
    <property type="evidence" value="ECO:0007669"/>
    <property type="project" value="UniProtKB-ARBA"/>
</dbReference>
<dbReference type="InterPro" id="IPR010610">
    <property type="entry name" value="EryCIII-like_C"/>
</dbReference>
<dbReference type="Gene3D" id="3.40.50.2000">
    <property type="entry name" value="Glycogen Phosphorylase B"/>
    <property type="match status" value="2"/>
</dbReference>
<dbReference type="SUPFAM" id="SSF53756">
    <property type="entry name" value="UDP-Glycosyltransferase/glycogen phosphorylase"/>
    <property type="match status" value="1"/>
</dbReference>
<accession>A0A0A2W1W7</accession>
<dbReference type="PANTHER" id="PTHR48043">
    <property type="entry name" value="EG:EG0003.4 PROTEIN-RELATED"/>
    <property type="match status" value="1"/>
</dbReference>
<feature type="domain" description="Erythromycin biosynthesis protein CIII-like C-terminal" evidence="3">
    <location>
        <begin position="347"/>
        <end position="448"/>
    </location>
</feature>
<dbReference type="STRING" id="1245745.A0A0A2W1W7"/>
<protein>
    <submittedName>
        <fullName evidence="4">Putative UDP-glucuronosyltransferase ugt-47</fullName>
    </submittedName>
</protein>